<dbReference type="Pfam" id="PF18044">
    <property type="entry name" value="zf-CCCH_4"/>
    <property type="match status" value="1"/>
</dbReference>
<dbReference type="GO" id="GO:0016491">
    <property type="term" value="F:oxidoreductase activity"/>
    <property type="evidence" value="ECO:0007669"/>
    <property type="project" value="InterPro"/>
</dbReference>
<protein>
    <recommendedName>
        <fullName evidence="12">C3H1-type domain-containing protein</fullName>
    </recommendedName>
</protein>
<dbReference type="InterPro" id="IPR056116">
    <property type="entry name" value="DUF7699"/>
</dbReference>
<dbReference type="AlphaFoldDB" id="A0A4S4CYZ0"/>
<evidence type="ECO:0000256" key="2">
    <source>
        <dbReference type="ARBA" id="ARBA00022723"/>
    </source>
</evidence>
<dbReference type="Pfam" id="PF24766">
    <property type="entry name" value="DUF7699"/>
    <property type="match status" value="1"/>
</dbReference>
<evidence type="ECO:0000256" key="3">
    <source>
        <dbReference type="ARBA" id="ARBA00022771"/>
    </source>
</evidence>
<dbReference type="InterPro" id="IPR037396">
    <property type="entry name" value="FMN_HAD"/>
</dbReference>
<dbReference type="InterPro" id="IPR036361">
    <property type="entry name" value="SAP_dom_sf"/>
</dbReference>
<comment type="cofactor">
    <cofactor evidence="1">
        <name>FMN</name>
        <dbReference type="ChEBI" id="CHEBI:58210"/>
    </cofactor>
</comment>
<feature type="domain" description="C3H1-type" evidence="7">
    <location>
        <begin position="610"/>
        <end position="637"/>
    </location>
</feature>
<dbReference type="InterPro" id="IPR000571">
    <property type="entry name" value="Znf_CCCH"/>
</dbReference>
<accession>A0A4S4CYZ0</accession>
<dbReference type="InterPro" id="IPR013785">
    <property type="entry name" value="Aldolase_TIM"/>
</dbReference>
<evidence type="ECO:0000259" key="8">
    <source>
        <dbReference type="PROSITE" id="PS50800"/>
    </source>
</evidence>
<keyword evidence="4 5" id="KW-0862">Zinc</keyword>
<dbReference type="Gene3D" id="3.20.20.70">
    <property type="entry name" value="Aldolase class I"/>
    <property type="match status" value="3"/>
</dbReference>
<name>A0A4S4CYZ0_CAMSN</name>
<evidence type="ECO:0000259" key="7">
    <source>
        <dbReference type="PROSITE" id="PS50103"/>
    </source>
</evidence>
<evidence type="ECO:0000256" key="1">
    <source>
        <dbReference type="ARBA" id="ARBA00001917"/>
    </source>
</evidence>
<dbReference type="SUPFAM" id="SSF90229">
    <property type="entry name" value="CCCH zinc finger"/>
    <property type="match status" value="1"/>
</dbReference>
<evidence type="ECO:0000256" key="4">
    <source>
        <dbReference type="ARBA" id="ARBA00022833"/>
    </source>
</evidence>
<dbReference type="Gene3D" id="1.10.720.30">
    <property type="entry name" value="SAP domain"/>
    <property type="match status" value="1"/>
</dbReference>
<dbReference type="GO" id="GO:0008270">
    <property type="term" value="F:zinc ion binding"/>
    <property type="evidence" value="ECO:0007669"/>
    <property type="project" value="UniProtKB-KW"/>
</dbReference>
<dbReference type="SMART" id="SM00513">
    <property type="entry name" value="SAP"/>
    <property type="match status" value="1"/>
</dbReference>
<organism evidence="10 11">
    <name type="scientific">Camellia sinensis var. sinensis</name>
    <name type="common">China tea</name>
    <dbReference type="NCBI Taxonomy" id="542762"/>
    <lineage>
        <taxon>Eukaryota</taxon>
        <taxon>Viridiplantae</taxon>
        <taxon>Streptophyta</taxon>
        <taxon>Embryophyta</taxon>
        <taxon>Tracheophyta</taxon>
        <taxon>Spermatophyta</taxon>
        <taxon>Magnoliopsida</taxon>
        <taxon>eudicotyledons</taxon>
        <taxon>Gunneridae</taxon>
        <taxon>Pentapetalae</taxon>
        <taxon>asterids</taxon>
        <taxon>Ericales</taxon>
        <taxon>Theaceae</taxon>
        <taxon>Camellia</taxon>
    </lineage>
</organism>
<dbReference type="PROSITE" id="PS50800">
    <property type="entry name" value="SAP"/>
    <property type="match status" value="1"/>
</dbReference>
<dbReference type="PANTHER" id="PTHR35323">
    <property type="entry name" value="SAP DOMAIN-CONTAINING PROTEIN"/>
    <property type="match status" value="1"/>
</dbReference>
<dbReference type="SUPFAM" id="SSF68906">
    <property type="entry name" value="SAP domain"/>
    <property type="match status" value="1"/>
</dbReference>
<comment type="caution">
    <text evidence="10">The sequence shown here is derived from an EMBL/GenBank/DDBJ whole genome shotgun (WGS) entry which is preliminary data.</text>
</comment>
<dbReference type="Gene3D" id="4.10.1000.10">
    <property type="entry name" value="Zinc finger, CCCH-type"/>
    <property type="match status" value="1"/>
</dbReference>
<feature type="domain" description="FMN hydroxy acid dehydrogenase" evidence="9">
    <location>
        <begin position="1"/>
        <end position="131"/>
    </location>
</feature>
<sequence>MKEIVPEDLESEKKELMKEQCAAYWITLAPNAMSFAADCTVEEVASSCNAIRFFQTYVCKRRDVTAVLVQRAERNGFKAIMLTDNGSKFAAIAAETLDPSLCWKDIDWLRSVTSLPILVKGVLTAEDGQTAFPIPNFAISFILLKIGRPVLYGLAAKGENGVRRVIEMLKDELELTMALSGCPTVKDITRSHALIRKWAPVAIVIGAAVLLFWSEVAAEKFHYNEEDESEYEECDSDDSDEDPTFEVVDKIRCRFSRLSTKNKPKSRNIKEMEEGNEEDPDVVVEMVVPELGEEDQKSFEAVQKIIEVGQVEKLKVDQCKVYLRKHGLRLTGNKDILIERIKEHLEGGGEKKYPISSFVLNCKGDACTGDVVMFEQNVYEMFNIASRSASGPPCGKRIVAGRIVKESYGAAKQQHTFTIEVLWSEGEKPLPPLYPLLIKGRNLYRLKTMRQRWENEGERQKMISEKHARGSLARSNREARIQLKDMKKASTSVPIVNVPSQRIQQWCQNHEPIMKSIPSHCQFQRQSHEGNNPLRRPLTNMNCSIQSKDPYPFGSCPGSMSPLRSHNHERSMFCPLRNPIQRQGPERSVNPNSSRHAHKGNMNFSPTKGPFQRQLCRFYAQGRCHYGDRCKYLHEYRGNQNYGERTDERWPSDLRYY</sequence>
<dbReference type="InterPro" id="IPR000262">
    <property type="entry name" value="FMN-dep_DH"/>
</dbReference>
<evidence type="ECO:0000313" key="11">
    <source>
        <dbReference type="Proteomes" id="UP000306102"/>
    </source>
</evidence>
<feature type="domain" description="SAP" evidence="8">
    <location>
        <begin position="311"/>
        <end position="345"/>
    </location>
</feature>
<evidence type="ECO:0000313" key="10">
    <source>
        <dbReference type="EMBL" id="THF94683.1"/>
    </source>
</evidence>
<dbReference type="PANTHER" id="PTHR35323:SF5">
    <property type="entry name" value="ZINC FINGER CCCH DOMAIN-CONTAINING PROTEIN 62"/>
    <property type="match status" value="1"/>
</dbReference>
<evidence type="ECO:0008006" key="12">
    <source>
        <dbReference type="Google" id="ProtNLM"/>
    </source>
</evidence>
<evidence type="ECO:0000256" key="5">
    <source>
        <dbReference type="PROSITE-ProRule" id="PRU00723"/>
    </source>
</evidence>
<dbReference type="Pfam" id="PF01070">
    <property type="entry name" value="FMN_dh"/>
    <property type="match status" value="3"/>
</dbReference>
<keyword evidence="3 5" id="KW-0863">Zinc-finger</keyword>
<dbReference type="Pfam" id="PF02037">
    <property type="entry name" value="SAP"/>
    <property type="match status" value="1"/>
</dbReference>
<dbReference type="SMART" id="SM00356">
    <property type="entry name" value="ZnF_C3H1"/>
    <property type="match status" value="1"/>
</dbReference>
<dbReference type="Proteomes" id="UP000306102">
    <property type="component" value="Unassembled WGS sequence"/>
</dbReference>
<feature type="zinc finger region" description="C3H1-type" evidence="5">
    <location>
        <begin position="610"/>
        <end position="637"/>
    </location>
</feature>
<keyword evidence="11" id="KW-1185">Reference proteome</keyword>
<dbReference type="PROSITE" id="PS50103">
    <property type="entry name" value="ZF_C3H1"/>
    <property type="match status" value="1"/>
</dbReference>
<gene>
    <name evidence="10" type="ORF">TEA_015545</name>
</gene>
<dbReference type="InterPro" id="IPR041367">
    <property type="entry name" value="Znf-CCCH_4"/>
</dbReference>
<keyword evidence="2 5" id="KW-0479">Metal-binding</keyword>
<proteinExistence type="predicted"/>
<dbReference type="EMBL" id="SDRB02013566">
    <property type="protein sequence ID" value="THF94683.1"/>
    <property type="molecule type" value="Genomic_DNA"/>
</dbReference>
<dbReference type="InterPro" id="IPR003034">
    <property type="entry name" value="SAP_dom"/>
</dbReference>
<dbReference type="PROSITE" id="PS51349">
    <property type="entry name" value="FMN_HYDROXY_ACID_DH_2"/>
    <property type="match status" value="1"/>
</dbReference>
<evidence type="ECO:0000259" key="9">
    <source>
        <dbReference type="PROSITE" id="PS51349"/>
    </source>
</evidence>
<reference evidence="10 11" key="1">
    <citation type="journal article" date="2018" name="Proc. Natl. Acad. Sci. U.S.A.">
        <title>Draft genome sequence of Camellia sinensis var. sinensis provides insights into the evolution of the tea genome and tea quality.</title>
        <authorList>
            <person name="Wei C."/>
            <person name="Yang H."/>
            <person name="Wang S."/>
            <person name="Zhao J."/>
            <person name="Liu C."/>
            <person name="Gao L."/>
            <person name="Xia E."/>
            <person name="Lu Y."/>
            <person name="Tai Y."/>
            <person name="She G."/>
            <person name="Sun J."/>
            <person name="Cao H."/>
            <person name="Tong W."/>
            <person name="Gao Q."/>
            <person name="Li Y."/>
            <person name="Deng W."/>
            <person name="Jiang X."/>
            <person name="Wang W."/>
            <person name="Chen Q."/>
            <person name="Zhang S."/>
            <person name="Li H."/>
            <person name="Wu J."/>
            <person name="Wang P."/>
            <person name="Li P."/>
            <person name="Shi C."/>
            <person name="Zheng F."/>
            <person name="Jian J."/>
            <person name="Huang B."/>
            <person name="Shan D."/>
            <person name="Shi M."/>
            <person name="Fang C."/>
            <person name="Yue Y."/>
            <person name="Li F."/>
            <person name="Li D."/>
            <person name="Wei S."/>
            <person name="Han B."/>
            <person name="Jiang C."/>
            <person name="Yin Y."/>
            <person name="Xia T."/>
            <person name="Zhang Z."/>
            <person name="Bennetzen J.L."/>
            <person name="Zhao S."/>
            <person name="Wan X."/>
        </authorList>
    </citation>
    <scope>NUCLEOTIDE SEQUENCE [LARGE SCALE GENOMIC DNA]</scope>
    <source>
        <strain evidence="11">cv. Shuchazao</strain>
        <tissue evidence="10">Leaf</tissue>
    </source>
</reference>
<dbReference type="SUPFAM" id="SSF51395">
    <property type="entry name" value="FMN-linked oxidoreductases"/>
    <property type="match status" value="1"/>
</dbReference>
<dbReference type="STRING" id="542762.A0A4S4CYZ0"/>
<feature type="region of interest" description="Disordered" evidence="6">
    <location>
        <begin position="578"/>
        <end position="606"/>
    </location>
</feature>
<dbReference type="InterPro" id="IPR036855">
    <property type="entry name" value="Znf_CCCH_sf"/>
</dbReference>
<evidence type="ECO:0000256" key="6">
    <source>
        <dbReference type="SAM" id="MobiDB-lite"/>
    </source>
</evidence>